<sequence length="80" mass="9025">MNPSNSSTDEKLSAMAGFSVISERTWNTIPCFRIVSMFEPTREIVINSVIIKTPNIVAALVATYLFILNNPKYENQFIII</sequence>
<accession>A0A087S1X4</accession>
<keyword evidence="1" id="KW-1133">Transmembrane helix</keyword>
<evidence type="ECO:0000313" key="3">
    <source>
        <dbReference type="Proteomes" id="UP000029387"/>
    </source>
</evidence>
<keyword evidence="1" id="KW-0812">Transmembrane</keyword>
<reference evidence="2 3" key="1">
    <citation type="submission" date="2014-06" db="EMBL/GenBank/DDBJ databases">
        <authorList>
            <person name="Ngugi D.K."/>
            <person name="Blom J."/>
            <person name="Alam I."/>
            <person name="Rashid M."/>
            <person name="Baalawi W."/>
            <person name="Zhang G."/>
            <person name="Hikmawan T."/>
            <person name="Guan Y."/>
            <person name="Antunes A."/>
            <person name="Siam R."/>
            <person name="El-Dorry H."/>
            <person name="Bajic V."/>
            <person name="Stingl U."/>
        </authorList>
    </citation>
    <scope>NUCLEOTIDE SEQUENCE [LARGE SCALE GENOMIC DNA]</scope>
    <source>
        <strain evidence="2">SCGC AAA799-P11</strain>
    </source>
</reference>
<comment type="caution">
    <text evidence="2">The sequence shown here is derived from an EMBL/GenBank/DDBJ whole genome shotgun (WGS) entry which is preliminary data.</text>
</comment>
<evidence type="ECO:0000313" key="2">
    <source>
        <dbReference type="EMBL" id="KFM19728.1"/>
    </source>
</evidence>
<keyword evidence="1" id="KW-0472">Membrane</keyword>
<protein>
    <submittedName>
        <fullName evidence="2">Uncharacterized protein</fullName>
    </submittedName>
</protein>
<name>A0A087S1X4_9ARCH</name>
<gene>
    <name evidence="2" type="ORF">AAA799P11_00468</name>
</gene>
<proteinExistence type="predicted"/>
<organism evidence="2 3">
    <name type="scientific">Marine Group I thaumarchaeote SCGC AAA799-P11</name>
    <dbReference type="NCBI Taxonomy" id="1502295"/>
    <lineage>
        <taxon>Archaea</taxon>
        <taxon>Nitrososphaerota</taxon>
        <taxon>Marine Group I</taxon>
    </lineage>
</organism>
<dbReference type="AlphaFoldDB" id="A0A087S1X4"/>
<keyword evidence="3" id="KW-1185">Reference proteome</keyword>
<dbReference type="EMBL" id="JOSZ01000005">
    <property type="protein sequence ID" value="KFM19728.1"/>
    <property type="molecule type" value="Genomic_DNA"/>
</dbReference>
<feature type="transmembrane region" description="Helical" evidence="1">
    <location>
        <begin position="44"/>
        <end position="67"/>
    </location>
</feature>
<dbReference type="Proteomes" id="UP000029387">
    <property type="component" value="Unassembled WGS sequence"/>
</dbReference>
<evidence type="ECO:0000256" key="1">
    <source>
        <dbReference type="SAM" id="Phobius"/>
    </source>
</evidence>